<comment type="caution">
    <text evidence="1">The sequence shown here is derived from an EMBL/GenBank/DDBJ whole genome shotgun (WGS) entry which is preliminary data.</text>
</comment>
<keyword evidence="2" id="KW-1185">Reference proteome</keyword>
<dbReference type="EMBL" id="CAJVPK010000489">
    <property type="protein sequence ID" value="CAG8516957.1"/>
    <property type="molecule type" value="Genomic_DNA"/>
</dbReference>
<protein>
    <submittedName>
        <fullName evidence="1">10179_t:CDS:1</fullName>
    </submittedName>
</protein>
<proteinExistence type="predicted"/>
<reference evidence="1" key="1">
    <citation type="submission" date="2021-06" db="EMBL/GenBank/DDBJ databases">
        <authorList>
            <person name="Kallberg Y."/>
            <person name="Tangrot J."/>
            <person name="Rosling A."/>
        </authorList>
    </citation>
    <scope>NUCLEOTIDE SEQUENCE</scope>
    <source>
        <strain evidence="1">AZ414A</strain>
    </source>
</reference>
<sequence length="86" mass="10098">MESYNRIQHTESPWTFEDMDLVIQERRRATDINKSKWADITINNGETIKNTISIQVIPTIREAQENQTNLQDIPFIKVIPCLQIIK</sequence>
<organism evidence="1 2">
    <name type="scientific">Diversispora eburnea</name>
    <dbReference type="NCBI Taxonomy" id="1213867"/>
    <lineage>
        <taxon>Eukaryota</taxon>
        <taxon>Fungi</taxon>
        <taxon>Fungi incertae sedis</taxon>
        <taxon>Mucoromycota</taxon>
        <taxon>Glomeromycotina</taxon>
        <taxon>Glomeromycetes</taxon>
        <taxon>Diversisporales</taxon>
        <taxon>Diversisporaceae</taxon>
        <taxon>Diversispora</taxon>
    </lineage>
</organism>
<accession>A0A9N9A2N6</accession>
<dbReference type="AlphaFoldDB" id="A0A9N9A2N6"/>
<evidence type="ECO:0000313" key="2">
    <source>
        <dbReference type="Proteomes" id="UP000789706"/>
    </source>
</evidence>
<dbReference type="OrthoDB" id="10594496at2759"/>
<gene>
    <name evidence="1" type="ORF">DEBURN_LOCUS5466</name>
</gene>
<name>A0A9N9A2N6_9GLOM</name>
<evidence type="ECO:0000313" key="1">
    <source>
        <dbReference type="EMBL" id="CAG8516957.1"/>
    </source>
</evidence>
<dbReference type="Proteomes" id="UP000789706">
    <property type="component" value="Unassembled WGS sequence"/>
</dbReference>